<organism evidence="2 3">
    <name type="scientific">Corallococcus terminator</name>
    <dbReference type="NCBI Taxonomy" id="2316733"/>
    <lineage>
        <taxon>Bacteria</taxon>
        <taxon>Pseudomonadati</taxon>
        <taxon>Myxococcota</taxon>
        <taxon>Myxococcia</taxon>
        <taxon>Myxococcales</taxon>
        <taxon>Cystobacterineae</taxon>
        <taxon>Myxococcaceae</taxon>
        <taxon>Corallococcus</taxon>
    </lineage>
</organism>
<keyword evidence="3" id="KW-1185">Reference proteome</keyword>
<dbReference type="InterPro" id="IPR023614">
    <property type="entry name" value="Porin_dom_sf"/>
</dbReference>
<dbReference type="RefSeq" id="WP_120540735.1">
    <property type="nucleotide sequence ID" value="NZ_RAVZ01000062.1"/>
</dbReference>
<gene>
    <name evidence="2" type="ORF">D7V88_11840</name>
</gene>
<accession>A0A3A8JHL5</accession>
<evidence type="ECO:0008006" key="4">
    <source>
        <dbReference type="Google" id="ProtNLM"/>
    </source>
</evidence>
<dbReference type="EMBL" id="RAVZ01000062">
    <property type="protein sequence ID" value="RKG89961.1"/>
    <property type="molecule type" value="Genomic_DNA"/>
</dbReference>
<dbReference type="OrthoDB" id="9528at2"/>
<reference evidence="3" key="1">
    <citation type="submission" date="2018-09" db="EMBL/GenBank/DDBJ databases">
        <authorList>
            <person name="Livingstone P.G."/>
            <person name="Whitworth D.E."/>
        </authorList>
    </citation>
    <scope>NUCLEOTIDE SEQUENCE [LARGE SCALE GENOMIC DNA]</scope>
    <source>
        <strain evidence="3">CA054A</strain>
    </source>
</reference>
<proteinExistence type="predicted"/>
<comment type="caution">
    <text evidence="2">The sequence shown here is derived from an EMBL/GenBank/DDBJ whole genome shotgun (WGS) entry which is preliminary data.</text>
</comment>
<dbReference type="AlphaFoldDB" id="A0A3A8JHL5"/>
<sequence length="367" mass="40226">MRPASSLLPRWMVLTALLTALPAAAGKIQLGEDAVLNVDVLLHPQMQLVKDGAPTGGVGTDFFLRRVRLLVFGSITKRLSFFIDTDQPNLGKNGDWNPAFFIQDATIAYEVADKMWVEAGFILAPLSHQALQGAIALQTVDYHSDLIRYPLGVGKIWRDMGVQVRGFAGPFTYRAAILNGVEGAKLENGQVVNPDDLPRVVGHARYNVLGREYDQFLRGIYFTDQPMLSFGVGGDYQYSAIATASGVHDAVALAADVFLDVPVGADQEFVFQSNVFSWQQGFDNPRSGTGFFVEMGYRIGIVQPIISGEYFNGRVAAQDLLTLRPGFNIWFQKHTFNLKTEVAVSRVGDIAHASTGITGTAQLQLFY</sequence>
<name>A0A3A8JHL5_9BACT</name>
<keyword evidence="1" id="KW-0732">Signal</keyword>
<protein>
    <recommendedName>
        <fullName evidence="4">Porin</fullName>
    </recommendedName>
</protein>
<feature type="chain" id="PRO_5017302723" description="Porin" evidence="1">
    <location>
        <begin position="26"/>
        <end position="367"/>
    </location>
</feature>
<evidence type="ECO:0000256" key="1">
    <source>
        <dbReference type="SAM" id="SignalP"/>
    </source>
</evidence>
<dbReference type="Proteomes" id="UP000268094">
    <property type="component" value="Unassembled WGS sequence"/>
</dbReference>
<dbReference type="Gene3D" id="2.40.160.10">
    <property type="entry name" value="Porin"/>
    <property type="match status" value="1"/>
</dbReference>
<evidence type="ECO:0000313" key="3">
    <source>
        <dbReference type="Proteomes" id="UP000268094"/>
    </source>
</evidence>
<evidence type="ECO:0000313" key="2">
    <source>
        <dbReference type="EMBL" id="RKG89961.1"/>
    </source>
</evidence>
<feature type="signal peptide" evidence="1">
    <location>
        <begin position="1"/>
        <end position="25"/>
    </location>
</feature>